<gene>
    <name evidence="2" type="ORF">K444DRAFT_664062</name>
</gene>
<dbReference type="RefSeq" id="XP_024735746.1">
    <property type="nucleotide sequence ID" value="XM_024886916.1"/>
</dbReference>
<name>A0A2J6T750_9HELO</name>
<accession>A0A2J6T750</accession>
<evidence type="ECO:0000256" key="1">
    <source>
        <dbReference type="SAM" id="Phobius"/>
    </source>
</evidence>
<reference evidence="2 3" key="1">
    <citation type="submission" date="2016-04" db="EMBL/GenBank/DDBJ databases">
        <title>A degradative enzymes factory behind the ericoid mycorrhizal symbiosis.</title>
        <authorList>
            <consortium name="DOE Joint Genome Institute"/>
            <person name="Martino E."/>
            <person name="Morin E."/>
            <person name="Grelet G."/>
            <person name="Kuo A."/>
            <person name="Kohler A."/>
            <person name="Daghino S."/>
            <person name="Barry K."/>
            <person name="Choi C."/>
            <person name="Cichocki N."/>
            <person name="Clum A."/>
            <person name="Copeland A."/>
            <person name="Hainaut M."/>
            <person name="Haridas S."/>
            <person name="Labutti K."/>
            <person name="Lindquist E."/>
            <person name="Lipzen A."/>
            <person name="Khouja H.-R."/>
            <person name="Murat C."/>
            <person name="Ohm R."/>
            <person name="Olson A."/>
            <person name="Spatafora J."/>
            <person name="Veneault-Fourrey C."/>
            <person name="Henrissat B."/>
            <person name="Grigoriev I."/>
            <person name="Martin F."/>
            <person name="Perotto S."/>
        </authorList>
    </citation>
    <scope>NUCLEOTIDE SEQUENCE [LARGE SCALE GENOMIC DNA]</scope>
    <source>
        <strain evidence="2 3">E</strain>
    </source>
</reference>
<feature type="transmembrane region" description="Helical" evidence="1">
    <location>
        <begin position="12"/>
        <end position="29"/>
    </location>
</feature>
<dbReference type="AlphaFoldDB" id="A0A2J6T750"/>
<keyword evidence="1" id="KW-0812">Transmembrane</keyword>
<evidence type="ECO:0000313" key="3">
    <source>
        <dbReference type="Proteomes" id="UP000235371"/>
    </source>
</evidence>
<proteinExistence type="predicted"/>
<organism evidence="2 3">
    <name type="scientific">Hyaloscypha bicolor E</name>
    <dbReference type="NCBI Taxonomy" id="1095630"/>
    <lineage>
        <taxon>Eukaryota</taxon>
        <taxon>Fungi</taxon>
        <taxon>Dikarya</taxon>
        <taxon>Ascomycota</taxon>
        <taxon>Pezizomycotina</taxon>
        <taxon>Leotiomycetes</taxon>
        <taxon>Helotiales</taxon>
        <taxon>Hyaloscyphaceae</taxon>
        <taxon>Hyaloscypha</taxon>
        <taxon>Hyaloscypha bicolor</taxon>
    </lineage>
</organism>
<keyword evidence="1" id="KW-0472">Membrane</keyword>
<sequence>MSCDDSDTLVELWIGLAIIAHILGIVTFFRRARIHVDRGEDTSRSRLGRMARKARDWLGLIREFKLCVNQGALDVTWDQESGSFAFWSWIAALYTIAHLTFGTLVLSSLSFIGIPDATQIVSRFVASAIVCRCIAAYELAGMRAAQSRGQENHALSDLVAGGLVIGRPRIVDPSGAPTSSHLW</sequence>
<evidence type="ECO:0000313" key="2">
    <source>
        <dbReference type="EMBL" id="PMD58842.1"/>
    </source>
</evidence>
<protein>
    <submittedName>
        <fullName evidence="2">Uncharacterized protein</fullName>
    </submittedName>
</protein>
<dbReference type="OrthoDB" id="3009728at2759"/>
<dbReference type="InParanoid" id="A0A2J6T750"/>
<keyword evidence="1" id="KW-1133">Transmembrane helix</keyword>
<dbReference type="EMBL" id="KZ613817">
    <property type="protein sequence ID" value="PMD58842.1"/>
    <property type="molecule type" value="Genomic_DNA"/>
</dbReference>
<dbReference type="GeneID" id="36594993"/>
<dbReference type="Proteomes" id="UP000235371">
    <property type="component" value="Unassembled WGS sequence"/>
</dbReference>
<feature type="transmembrane region" description="Helical" evidence="1">
    <location>
        <begin position="86"/>
        <end position="114"/>
    </location>
</feature>
<keyword evidence="3" id="KW-1185">Reference proteome</keyword>